<keyword evidence="2 5" id="KW-0812">Transmembrane</keyword>
<gene>
    <name evidence="7" type="ORF">EV685_3834</name>
</gene>
<reference evidence="7 8" key="1">
    <citation type="submission" date="2019-02" db="EMBL/GenBank/DDBJ databases">
        <title>Genomic Encyclopedia of Type Strains, Phase IV (KMG-IV): sequencing the most valuable type-strain genomes for metagenomic binning, comparative biology and taxonomic classification.</title>
        <authorList>
            <person name="Goeker M."/>
        </authorList>
    </citation>
    <scope>NUCLEOTIDE SEQUENCE [LARGE SCALE GENOMIC DNA]</scope>
    <source>
        <strain evidence="7 8">DSM 10617</strain>
    </source>
</reference>
<evidence type="ECO:0000256" key="1">
    <source>
        <dbReference type="ARBA" id="ARBA00004141"/>
    </source>
</evidence>
<evidence type="ECO:0000256" key="2">
    <source>
        <dbReference type="ARBA" id="ARBA00022692"/>
    </source>
</evidence>
<feature type="transmembrane region" description="Helical" evidence="5">
    <location>
        <begin position="40"/>
        <end position="59"/>
    </location>
</feature>
<dbReference type="Pfam" id="PF07298">
    <property type="entry name" value="NnrU"/>
    <property type="match status" value="1"/>
</dbReference>
<dbReference type="EMBL" id="SGWV01000013">
    <property type="protein sequence ID" value="RZS46803.1"/>
    <property type="molecule type" value="Genomic_DNA"/>
</dbReference>
<organism evidence="7 8">
    <name type="scientific">Sphaerotilus mobilis</name>
    <dbReference type="NCBI Taxonomy" id="47994"/>
    <lineage>
        <taxon>Bacteria</taxon>
        <taxon>Pseudomonadati</taxon>
        <taxon>Pseudomonadota</taxon>
        <taxon>Betaproteobacteria</taxon>
        <taxon>Burkholderiales</taxon>
        <taxon>Sphaerotilaceae</taxon>
        <taxon>Sphaerotilus</taxon>
    </lineage>
</organism>
<dbReference type="AlphaFoldDB" id="A0A4V2EUY3"/>
<dbReference type="Proteomes" id="UP000293433">
    <property type="component" value="Unassembled WGS sequence"/>
</dbReference>
<sequence>MTFLILGLLVFLGAHSVRIVADDWRTRQIARLGEGAWKGVYTAVSLVGFGLIVWGYGLARLEPVPLWTPWVGGRHLASLLTLVAFILLAAAYVPGNAIKARLGHPMVLAVKVWALAHLLANHTLADLLLFGGFLVWGVLDFRSARRRPAPAASVPTSGLRTALVLLIGLLAWAGFAMWAHAAWIGVRPFGAAVPAVG</sequence>
<dbReference type="InterPro" id="IPR009915">
    <property type="entry name" value="NnrU_dom"/>
</dbReference>
<comment type="subcellular location">
    <subcellularLocation>
        <location evidence="1">Membrane</location>
        <topology evidence="1">Multi-pass membrane protein</topology>
    </subcellularLocation>
</comment>
<keyword evidence="4 5" id="KW-0472">Membrane</keyword>
<accession>A0A4V2EUY3</accession>
<dbReference type="RefSeq" id="WP_130483658.1">
    <property type="nucleotide sequence ID" value="NZ_SGWV01000013.1"/>
</dbReference>
<keyword evidence="8" id="KW-1185">Reference proteome</keyword>
<feature type="domain" description="NnrU" evidence="6">
    <location>
        <begin position="4"/>
        <end position="188"/>
    </location>
</feature>
<dbReference type="OrthoDB" id="5293641at2"/>
<dbReference type="GO" id="GO:0016020">
    <property type="term" value="C:membrane"/>
    <property type="evidence" value="ECO:0007669"/>
    <property type="project" value="UniProtKB-SubCell"/>
</dbReference>
<proteinExistence type="predicted"/>
<evidence type="ECO:0000313" key="7">
    <source>
        <dbReference type="EMBL" id="RZS46803.1"/>
    </source>
</evidence>
<keyword evidence="3 5" id="KW-1133">Transmembrane helix</keyword>
<feature type="transmembrane region" description="Helical" evidence="5">
    <location>
        <begin position="159"/>
        <end position="179"/>
    </location>
</feature>
<name>A0A4V2EUY3_9BURK</name>
<evidence type="ECO:0000313" key="8">
    <source>
        <dbReference type="Proteomes" id="UP000293433"/>
    </source>
</evidence>
<evidence type="ECO:0000256" key="5">
    <source>
        <dbReference type="SAM" id="Phobius"/>
    </source>
</evidence>
<comment type="caution">
    <text evidence="7">The sequence shown here is derived from an EMBL/GenBank/DDBJ whole genome shotgun (WGS) entry which is preliminary data.</text>
</comment>
<protein>
    <submittedName>
        <fullName evidence="7">NnrU protein</fullName>
    </submittedName>
</protein>
<feature type="transmembrane region" description="Helical" evidence="5">
    <location>
        <begin position="113"/>
        <end position="139"/>
    </location>
</feature>
<evidence type="ECO:0000256" key="3">
    <source>
        <dbReference type="ARBA" id="ARBA00022989"/>
    </source>
</evidence>
<evidence type="ECO:0000259" key="6">
    <source>
        <dbReference type="Pfam" id="PF07298"/>
    </source>
</evidence>
<evidence type="ECO:0000256" key="4">
    <source>
        <dbReference type="ARBA" id="ARBA00023136"/>
    </source>
</evidence>
<feature type="transmembrane region" description="Helical" evidence="5">
    <location>
        <begin position="71"/>
        <end position="93"/>
    </location>
</feature>